<evidence type="ECO:0000256" key="7">
    <source>
        <dbReference type="ARBA" id="ARBA00022840"/>
    </source>
</evidence>
<evidence type="ECO:0000259" key="11">
    <source>
        <dbReference type="Pfam" id="PF07730"/>
    </source>
</evidence>
<evidence type="ECO:0000256" key="4">
    <source>
        <dbReference type="ARBA" id="ARBA00022679"/>
    </source>
</evidence>
<feature type="transmembrane region" description="Helical" evidence="9">
    <location>
        <begin position="70"/>
        <end position="91"/>
    </location>
</feature>
<feature type="transmembrane region" description="Helical" evidence="9">
    <location>
        <begin position="103"/>
        <end position="121"/>
    </location>
</feature>
<dbReference type="PANTHER" id="PTHR24421:SF10">
    <property type="entry name" value="NITRATE_NITRITE SENSOR PROTEIN NARQ"/>
    <property type="match status" value="1"/>
</dbReference>
<dbReference type="GO" id="GO:0016301">
    <property type="term" value="F:kinase activity"/>
    <property type="evidence" value="ECO:0007669"/>
    <property type="project" value="UniProtKB-KW"/>
</dbReference>
<keyword evidence="5" id="KW-0547">Nucleotide-binding</keyword>
<keyword evidence="9" id="KW-0472">Membrane</keyword>
<evidence type="ECO:0000256" key="3">
    <source>
        <dbReference type="ARBA" id="ARBA00022553"/>
    </source>
</evidence>
<evidence type="ECO:0000259" key="10">
    <source>
        <dbReference type="Pfam" id="PF02518"/>
    </source>
</evidence>
<keyword evidence="7" id="KW-0067">ATP-binding</keyword>
<comment type="catalytic activity">
    <reaction evidence="1">
        <text>ATP + protein L-histidine = ADP + protein N-phospho-L-histidine.</text>
        <dbReference type="EC" id="2.7.13.3"/>
    </reaction>
</comment>
<keyword evidence="9" id="KW-1133">Transmembrane helix</keyword>
<reference evidence="13" key="1">
    <citation type="submission" date="2023-12" db="EMBL/GenBank/DDBJ databases">
        <title>Novel species in genus Nocardioides.</title>
        <authorList>
            <person name="Zhou H."/>
        </authorList>
    </citation>
    <scope>NUCLEOTIDE SEQUENCE [LARGE SCALE GENOMIC DNA]</scope>
    <source>
        <strain evidence="13">HM61</strain>
    </source>
</reference>
<dbReference type="Gene3D" id="3.30.565.10">
    <property type="entry name" value="Histidine kinase-like ATPase, C-terminal domain"/>
    <property type="match status" value="1"/>
</dbReference>
<feature type="domain" description="Signal transduction histidine kinase subgroup 3 dimerisation and phosphoacceptor" evidence="11">
    <location>
        <begin position="185"/>
        <end position="250"/>
    </location>
</feature>
<evidence type="ECO:0000256" key="8">
    <source>
        <dbReference type="ARBA" id="ARBA00023012"/>
    </source>
</evidence>
<keyword evidence="8" id="KW-0902">Two-component regulatory system</keyword>
<dbReference type="Gene3D" id="1.20.5.1930">
    <property type="match status" value="1"/>
</dbReference>
<organism evidence="12 13">
    <name type="scientific">Nocardioides bizhenqiangii</name>
    <dbReference type="NCBI Taxonomy" id="3095076"/>
    <lineage>
        <taxon>Bacteria</taxon>
        <taxon>Bacillati</taxon>
        <taxon>Actinomycetota</taxon>
        <taxon>Actinomycetes</taxon>
        <taxon>Propionibacteriales</taxon>
        <taxon>Nocardioidaceae</taxon>
        <taxon>Nocardioides</taxon>
    </lineage>
</organism>
<keyword evidence="6 12" id="KW-0418">Kinase</keyword>
<evidence type="ECO:0000256" key="5">
    <source>
        <dbReference type="ARBA" id="ARBA00022741"/>
    </source>
</evidence>
<keyword evidence="4" id="KW-0808">Transferase</keyword>
<keyword evidence="3" id="KW-0597">Phosphoprotein</keyword>
<dbReference type="SUPFAM" id="SSF55874">
    <property type="entry name" value="ATPase domain of HSP90 chaperone/DNA topoisomerase II/histidine kinase"/>
    <property type="match status" value="1"/>
</dbReference>
<keyword evidence="9" id="KW-0812">Transmembrane</keyword>
<dbReference type="InterPro" id="IPR036890">
    <property type="entry name" value="HATPase_C_sf"/>
</dbReference>
<evidence type="ECO:0000313" key="12">
    <source>
        <dbReference type="EMBL" id="WQQ27725.1"/>
    </source>
</evidence>
<dbReference type="Pfam" id="PF02518">
    <property type="entry name" value="HATPase_c"/>
    <property type="match status" value="1"/>
</dbReference>
<evidence type="ECO:0000313" key="13">
    <source>
        <dbReference type="Proteomes" id="UP001327225"/>
    </source>
</evidence>
<dbReference type="CDD" id="cd16917">
    <property type="entry name" value="HATPase_UhpB-NarQ-NarX-like"/>
    <property type="match status" value="1"/>
</dbReference>
<gene>
    <name evidence="12" type="ORF">SHK19_05685</name>
</gene>
<feature type="transmembrane region" description="Helical" evidence="9">
    <location>
        <begin position="133"/>
        <end position="154"/>
    </location>
</feature>
<keyword evidence="13" id="KW-1185">Reference proteome</keyword>
<feature type="domain" description="Histidine kinase/HSP90-like ATPase" evidence="10">
    <location>
        <begin position="297"/>
        <end position="377"/>
    </location>
</feature>
<accession>A0ABZ0ZTW2</accession>
<sequence length="386" mass="42002">MGHPPTVDYQPPLRWYSHLWRYVLAVGIGLVVWVPVMEAQSEDAPALFWLDLGLGIGVFVLVWWRRRWPMTIAVLAVLATPLSSLAGGAITLATVSLATRRRWWQVVVIGVLSLVMTWVYYQVQPVSDTDPAWLVSLFSVLAVAASLGWGMFIGSRRELIWTLRQRAEEAEAERDLRASQARSNERERIAREMHDVLAHRISQISMHAGALTFRDDLTADEMRASAGVIREKAHEALTDLRGVLGVLRDGSGAILTGPQPTYEDVGALVAELRGEGAQITVDGDLPPDVAVPQAVGRTIFRIVQEGTTNARKHAPGATIRIRIAGDLDDGVEVEIRNGLGFGPTATPGAGLGLVGLAERAELAGGRLTHGIESGTFVLRAWLPWSG</sequence>
<protein>
    <recommendedName>
        <fullName evidence="2">histidine kinase</fullName>
        <ecNumber evidence="2">2.7.13.3</ecNumber>
    </recommendedName>
</protein>
<dbReference type="EC" id="2.7.13.3" evidence="2"/>
<dbReference type="InterPro" id="IPR050482">
    <property type="entry name" value="Sensor_HK_TwoCompSys"/>
</dbReference>
<name>A0ABZ0ZTW2_9ACTN</name>
<evidence type="ECO:0000256" key="9">
    <source>
        <dbReference type="SAM" id="Phobius"/>
    </source>
</evidence>
<dbReference type="Pfam" id="PF07730">
    <property type="entry name" value="HisKA_3"/>
    <property type="match status" value="1"/>
</dbReference>
<evidence type="ECO:0000256" key="1">
    <source>
        <dbReference type="ARBA" id="ARBA00000085"/>
    </source>
</evidence>
<evidence type="ECO:0000256" key="2">
    <source>
        <dbReference type="ARBA" id="ARBA00012438"/>
    </source>
</evidence>
<dbReference type="RefSeq" id="WP_322938075.1">
    <property type="nucleotide sequence ID" value="NZ_CP141059.1"/>
</dbReference>
<dbReference type="InterPro" id="IPR003594">
    <property type="entry name" value="HATPase_dom"/>
</dbReference>
<feature type="transmembrane region" description="Helical" evidence="9">
    <location>
        <begin position="20"/>
        <end position="39"/>
    </location>
</feature>
<evidence type="ECO:0000256" key="6">
    <source>
        <dbReference type="ARBA" id="ARBA00022777"/>
    </source>
</evidence>
<dbReference type="InterPro" id="IPR011712">
    <property type="entry name" value="Sig_transdc_His_kin_sub3_dim/P"/>
</dbReference>
<dbReference type="PANTHER" id="PTHR24421">
    <property type="entry name" value="NITRATE/NITRITE SENSOR PROTEIN NARX-RELATED"/>
    <property type="match status" value="1"/>
</dbReference>
<feature type="transmembrane region" description="Helical" evidence="9">
    <location>
        <begin position="46"/>
        <end position="64"/>
    </location>
</feature>
<proteinExistence type="predicted"/>
<dbReference type="EMBL" id="CP141059">
    <property type="protein sequence ID" value="WQQ27725.1"/>
    <property type="molecule type" value="Genomic_DNA"/>
</dbReference>
<dbReference type="Proteomes" id="UP001327225">
    <property type="component" value="Chromosome"/>
</dbReference>